<keyword evidence="3" id="KW-1185">Reference proteome</keyword>
<evidence type="ECO:0000256" key="1">
    <source>
        <dbReference type="SAM" id="Coils"/>
    </source>
</evidence>
<organism evidence="2 3">
    <name type="scientific">Jiella mangrovi</name>
    <dbReference type="NCBI Taxonomy" id="2821407"/>
    <lineage>
        <taxon>Bacteria</taxon>
        <taxon>Pseudomonadati</taxon>
        <taxon>Pseudomonadota</taxon>
        <taxon>Alphaproteobacteria</taxon>
        <taxon>Hyphomicrobiales</taxon>
        <taxon>Aurantimonadaceae</taxon>
        <taxon>Jiella</taxon>
    </lineage>
</organism>
<proteinExistence type="predicted"/>
<protein>
    <submittedName>
        <fullName evidence="2">Uncharacterized protein</fullName>
    </submittedName>
</protein>
<accession>A0ABS4BJZ5</accession>
<keyword evidence="1" id="KW-0175">Coiled coil</keyword>
<comment type="caution">
    <text evidence="2">The sequence shown here is derived from an EMBL/GenBank/DDBJ whole genome shotgun (WGS) entry which is preliminary data.</text>
</comment>
<reference evidence="2 3" key="1">
    <citation type="submission" date="2021-04" db="EMBL/GenBank/DDBJ databases">
        <title>Whole genome sequence of Jiella sp. KSK16Y-1.</title>
        <authorList>
            <person name="Tuo L."/>
        </authorList>
    </citation>
    <scope>NUCLEOTIDE SEQUENCE [LARGE SCALE GENOMIC DNA]</scope>
    <source>
        <strain evidence="2 3">KSK16Y-1</strain>
    </source>
</reference>
<sequence length="73" mass="8494">MNENVENLVLEHLRSMREQIARLEEKVDRLSAESLIIRQHVGGLVGSNTLSDHRFASIESRLDRIERRLELVD</sequence>
<evidence type="ECO:0000313" key="2">
    <source>
        <dbReference type="EMBL" id="MBP0617088.1"/>
    </source>
</evidence>
<dbReference type="Proteomes" id="UP000678276">
    <property type="component" value="Unassembled WGS sequence"/>
</dbReference>
<dbReference type="EMBL" id="JAGJCF010000013">
    <property type="protein sequence ID" value="MBP0617088.1"/>
    <property type="molecule type" value="Genomic_DNA"/>
</dbReference>
<name>A0ABS4BJZ5_9HYPH</name>
<evidence type="ECO:0000313" key="3">
    <source>
        <dbReference type="Proteomes" id="UP000678276"/>
    </source>
</evidence>
<feature type="coiled-coil region" evidence="1">
    <location>
        <begin position="6"/>
        <end position="33"/>
    </location>
</feature>
<dbReference type="RefSeq" id="WP_209595581.1">
    <property type="nucleotide sequence ID" value="NZ_JAGJCF010000013.1"/>
</dbReference>
<gene>
    <name evidence="2" type="ORF">J6595_15995</name>
</gene>